<evidence type="ECO:0000313" key="2">
    <source>
        <dbReference type="Proteomes" id="UP001285908"/>
    </source>
</evidence>
<dbReference type="Proteomes" id="UP001285908">
    <property type="component" value="Unassembled WGS sequence"/>
</dbReference>
<dbReference type="EMBL" id="JAULSX010000002">
    <property type="protein sequence ID" value="KAK3497041.1"/>
    <property type="molecule type" value="Genomic_DNA"/>
</dbReference>
<name>A0AAJ0IC84_9PEZI</name>
<organism evidence="1 2">
    <name type="scientific">Neurospora hispaniola</name>
    <dbReference type="NCBI Taxonomy" id="588809"/>
    <lineage>
        <taxon>Eukaryota</taxon>
        <taxon>Fungi</taxon>
        <taxon>Dikarya</taxon>
        <taxon>Ascomycota</taxon>
        <taxon>Pezizomycotina</taxon>
        <taxon>Sordariomycetes</taxon>
        <taxon>Sordariomycetidae</taxon>
        <taxon>Sordariales</taxon>
        <taxon>Sordariaceae</taxon>
        <taxon>Neurospora</taxon>
    </lineage>
</organism>
<feature type="non-terminal residue" evidence="1">
    <location>
        <position position="1"/>
    </location>
</feature>
<reference evidence="1 2" key="1">
    <citation type="journal article" date="2023" name="Mol. Phylogenet. Evol.">
        <title>Genome-scale phylogeny and comparative genomics of the fungal order Sordariales.</title>
        <authorList>
            <person name="Hensen N."/>
            <person name="Bonometti L."/>
            <person name="Westerberg I."/>
            <person name="Brannstrom I.O."/>
            <person name="Guillou S."/>
            <person name="Cros-Aarteil S."/>
            <person name="Calhoun S."/>
            <person name="Haridas S."/>
            <person name="Kuo A."/>
            <person name="Mondo S."/>
            <person name="Pangilinan J."/>
            <person name="Riley R."/>
            <person name="LaButti K."/>
            <person name="Andreopoulos B."/>
            <person name="Lipzen A."/>
            <person name="Chen C."/>
            <person name="Yan M."/>
            <person name="Daum C."/>
            <person name="Ng V."/>
            <person name="Clum A."/>
            <person name="Steindorff A."/>
            <person name="Ohm R.A."/>
            <person name="Martin F."/>
            <person name="Silar P."/>
            <person name="Natvig D.O."/>
            <person name="Lalanne C."/>
            <person name="Gautier V."/>
            <person name="Ament-Velasquez S.L."/>
            <person name="Kruys A."/>
            <person name="Hutchinson M.I."/>
            <person name="Powell A.J."/>
            <person name="Barry K."/>
            <person name="Miller A.N."/>
            <person name="Grigoriev I.V."/>
            <person name="Debuchy R."/>
            <person name="Gladieux P."/>
            <person name="Hiltunen Thoren M."/>
            <person name="Johannesson H."/>
        </authorList>
    </citation>
    <scope>NUCLEOTIDE SEQUENCE [LARGE SCALE GENOMIC DNA]</scope>
    <source>
        <strain evidence="1 2">FGSC 10403</strain>
    </source>
</reference>
<proteinExistence type="predicted"/>
<dbReference type="RefSeq" id="XP_062695305.1">
    <property type="nucleotide sequence ID" value="XM_062834637.1"/>
</dbReference>
<accession>A0AAJ0IC84</accession>
<comment type="caution">
    <text evidence="1">The sequence shown here is derived from an EMBL/GenBank/DDBJ whole genome shotgun (WGS) entry which is preliminary data.</text>
</comment>
<dbReference type="GeneID" id="87872259"/>
<dbReference type="AlphaFoldDB" id="A0AAJ0IC84"/>
<protein>
    <submittedName>
        <fullName evidence="1">Uncharacterized protein</fullName>
    </submittedName>
</protein>
<keyword evidence="2" id="KW-1185">Reference proteome</keyword>
<evidence type="ECO:0000313" key="1">
    <source>
        <dbReference type="EMBL" id="KAK3497041.1"/>
    </source>
</evidence>
<gene>
    <name evidence="1" type="ORF">B0T23DRAFT_311393</name>
</gene>
<sequence length="91" mass="10055">VPFGIVDSLELHKPVIPLGSPGPRYPGNSDRPESQFMLGHAKAKHPDLGARGSSYKERGPGLGVPRYFFACCWRDPTLRRARYHSAALPEL</sequence>